<protein>
    <submittedName>
        <fullName evidence="1">Uncharacterized protein</fullName>
    </submittedName>
</protein>
<dbReference type="AlphaFoldDB" id="A0A086Z1F6"/>
<dbReference type="EMBL" id="JGYK01000001">
    <property type="protein sequence ID" value="KFI40356.1"/>
    <property type="molecule type" value="Genomic_DNA"/>
</dbReference>
<dbReference type="eggNOG" id="ENOG50326DM">
    <property type="taxonomic scope" value="Bacteria"/>
</dbReference>
<dbReference type="Proteomes" id="UP000029015">
    <property type="component" value="Unassembled WGS sequence"/>
</dbReference>
<reference evidence="1 2" key="1">
    <citation type="submission" date="2014-03" db="EMBL/GenBank/DDBJ databases">
        <title>Genomics of Bifidobacteria.</title>
        <authorList>
            <person name="Ventura M."/>
            <person name="Milani C."/>
            <person name="Lugli G.A."/>
        </authorList>
    </citation>
    <scope>NUCLEOTIDE SEQUENCE [LARGE SCALE GENOMIC DNA]</scope>
    <source>
        <strain evidence="1 2">DSM 22766</strain>
    </source>
</reference>
<dbReference type="PATRIC" id="fig|1437605.7.peg.805"/>
<keyword evidence="2" id="KW-1185">Reference proteome</keyword>
<evidence type="ECO:0000313" key="1">
    <source>
        <dbReference type="EMBL" id="KFI40356.1"/>
    </source>
</evidence>
<dbReference type="KEGG" id="bact:AB656_03905"/>
<dbReference type="RefSeq" id="WP_033504744.1">
    <property type="nucleotide sequence ID" value="NZ_CP011786.1"/>
</dbReference>
<gene>
    <name evidence="1" type="ORF">BACT_1058</name>
</gene>
<organism evidence="1 2">
    <name type="scientific">Bifidobacterium actinocoloniiforme DSM 22766</name>
    <dbReference type="NCBI Taxonomy" id="1437605"/>
    <lineage>
        <taxon>Bacteria</taxon>
        <taxon>Bacillati</taxon>
        <taxon>Actinomycetota</taxon>
        <taxon>Actinomycetes</taxon>
        <taxon>Bifidobacteriales</taxon>
        <taxon>Bifidobacteriaceae</taxon>
        <taxon>Bifidobacterium</taxon>
    </lineage>
</organism>
<accession>A0A086Z1F6</accession>
<comment type="caution">
    <text evidence="1">The sequence shown here is derived from an EMBL/GenBank/DDBJ whole genome shotgun (WGS) entry which is preliminary data.</text>
</comment>
<proteinExistence type="predicted"/>
<evidence type="ECO:0000313" key="2">
    <source>
        <dbReference type="Proteomes" id="UP000029015"/>
    </source>
</evidence>
<name>A0A086Z1F6_9BIFI</name>
<sequence>MTTKTEYTDGFASIVSAEAPGMDWILENAAGADAGDYDLDAALDDYMDRVNQVVNPLGLTVSRSGVAVCDADAEIDDEAVAEAARGVDVYEVLARHDVSGKR</sequence>